<evidence type="ECO:0000256" key="7">
    <source>
        <dbReference type="SAM" id="Coils"/>
    </source>
</evidence>
<feature type="region of interest" description="Disordered" evidence="8">
    <location>
        <begin position="725"/>
        <end position="783"/>
    </location>
</feature>
<dbReference type="Pfam" id="PF12287">
    <property type="entry name" value="Caprin-1_C"/>
    <property type="match status" value="1"/>
</dbReference>
<feature type="compositionally biased region" description="Basic and acidic residues" evidence="8">
    <location>
        <begin position="383"/>
        <end position="406"/>
    </location>
</feature>
<evidence type="ECO:0000256" key="1">
    <source>
        <dbReference type="ARBA" id="ARBA00004496"/>
    </source>
</evidence>
<dbReference type="PANTHER" id="PTHR22922">
    <property type="entry name" value="GPI-ANCHORED PROTEIN P137"/>
    <property type="match status" value="1"/>
</dbReference>
<dbReference type="GO" id="GO:0017148">
    <property type="term" value="P:negative regulation of translation"/>
    <property type="evidence" value="ECO:0007669"/>
    <property type="project" value="UniProtKB-KW"/>
</dbReference>
<evidence type="ECO:0000256" key="2">
    <source>
        <dbReference type="ARBA" id="ARBA00007950"/>
    </source>
</evidence>
<dbReference type="AlphaFoldDB" id="A0A9W7W8Y9"/>
<evidence type="ECO:0000256" key="8">
    <source>
        <dbReference type="SAM" id="MobiDB-lite"/>
    </source>
</evidence>
<evidence type="ECO:0000259" key="9">
    <source>
        <dbReference type="PROSITE" id="PS50871"/>
    </source>
</evidence>
<dbReference type="InterPro" id="IPR008983">
    <property type="entry name" value="Tumour_necrosis_fac-like_dom"/>
</dbReference>
<dbReference type="InterPro" id="IPR022070">
    <property type="entry name" value="Caprin-1_C"/>
</dbReference>
<feature type="region of interest" description="Disordered" evidence="8">
    <location>
        <begin position="370"/>
        <end position="409"/>
    </location>
</feature>
<dbReference type="InterPro" id="IPR041637">
    <property type="entry name" value="Caprin-1_dimer"/>
</dbReference>
<comment type="similarity">
    <text evidence="2">Belongs to the caprin family.</text>
</comment>
<comment type="caution">
    <text evidence="10">The sequence shown here is derived from an EMBL/GenBank/DDBJ whole genome shotgun (WGS) entry which is preliminary data.</text>
</comment>
<dbReference type="Pfam" id="PF18293">
    <property type="entry name" value="Caprin-1_dimer"/>
    <property type="match status" value="1"/>
</dbReference>
<evidence type="ECO:0000256" key="6">
    <source>
        <dbReference type="ARBA" id="ARBA00023193"/>
    </source>
</evidence>
<dbReference type="SUPFAM" id="SSF49842">
    <property type="entry name" value="TNF-like"/>
    <property type="match status" value="1"/>
</dbReference>
<comment type="subcellular location">
    <subcellularLocation>
        <location evidence="1">Cytoplasm</location>
    </subcellularLocation>
</comment>
<keyword evidence="5" id="KW-0694">RNA-binding</keyword>
<organism evidence="10 11">
    <name type="scientific">Triplophysa rosa</name>
    <name type="common">Cave loach</name>
    <dbReference type="NCBI Taxonomy" id="992332"/>
    <lineage>
        <taxon>Eukaryota</taxon>
        <taxon>Metazoa</taxon>
        <taxon>Chordata</taxon>
        <taxon>Craniata</taxon>
        <taxon>Vertebrata</taxon>
        <taxon>Euteleostomi</taxon>
        <taxon>Actinopterygii</taxon>
        <taxon>Neopterygii</taxon>
        <taxon>Teleostei</taxon>
        <taxon>Ostariophysi</taxon>
        <taxon>Cypriniformes</taxon>
        <taxon>Nemacheilidae</taxon>
        <taxon>Triplophysa</taxon>
    </lineage>
</organism>
<gene>
    <name evidence="10" type="ORF">IRJ41_002163</name>
</gene>
<sequence length="953" mass="105869">MRDVMIAPSADGFPSTKIMVQLSQSRSIETLTPLEMAMEMDGGQGSPKSDSPRSFTTLQLTLSPSTTTYYGYEKYIEDGLICLKHKIRNIEKKKLKLESYSERLKNGEKLNEDQMEAVGKFDEVVHNLKFAKELQKTLGVLTQDLLKAQRKAVRQEKMMRIESEKTHLSLMLQMQYVLHSLQREDVRRKFCNMTTHSCYLSSQDMDSLLDLASLMGCKRDHTMSLEDQMEQAAVVYWELLEGKEKPVAGSTYKNMKEKLLRLVDCGFFDHVQLKNDNQEKSENRKADPPAPQCSLSSPVKPSLIEVPLKEFLNRRYTVESDVSKCGQGENTPPRSWKEEFLAMKEREPPDSWEMEFSDAFVAPQPTVQKPWKGAAGLIPKTPDVMKRPMNDPKEKRQRKGKGDNDSKTMPIEVEVFGSQSPLPKDPVQRKQQLESLMDQISGSFSFMQESLLDGENSPCSSRTKRGRQSPASSTPIAQRELTRSPSDMLPQSQRSTPLHILFSGEPKGCLSNGDGSINGSDLSLHNKDEPQKESEGFTSPPLYCRGSSISIPLENKSSVQAGKQTLCNGMSTPVSAQTFTTPPNHQSISPENTFHNIHSVFSVASLPISKGSEMKSDESGFSESMHRSYATAQTPSFSTASTQTPPELNLPEDELQIESQFECPVSTGGHVFSAPQPQSGLGQASYTRGTARGMTRAGRGFLHSYRSPGGFRGYEAHRVNVRSPGGGFISHSHTHRDPGSSLYVSRDNGYQQNFKQSGGTATQRNSVGWSDSSQVSSPDREGAYPFDSGMSDTLSIAPMEVPINPQGPHTLMPVHVYPLTQLRVAFSAARTANFAPGTLDQPIAFELLHTNIGEMFDTATGRFTCPASGAYVFIFHILKLAVSVPLYINLMRNEEVMVSAYANDGAPDHETASNHAVLQLFQGDQVWLRLHRGAIYGSSWKYSTFSGFLLYQD</sequence>
<feature type="compositionally biased region" description="Basic and acidic residues" evidence="8">
    <location>
        <begin position="524"/>
        <end position="535"/>
    </location>
</feature>
<dbReference type="PRINTS" id="PR00007">
    <property type="entry name" value="COMPLEMNTC1Q"/>
</dbReference>
<dbReference type="GO" id="GO:0005737">
    <property type="term" value="C:cytoplasm"/>
    <property type="evidence" value="ECO:0007669"/>
    <property type="project" value="UniProtKB-SubCell"/>
</dbReference>
<accession>A0A9W7W8Y9</accession>
<feature type="compositionally biased region" description="Polar residues" evidence="8">
    <location>
        <begin position="675"/>
        <end position="686"/>
    </location>
</feature>
<dbReference type="PANTHER" id="PTHR22922:SF5">
    <property type="entry name" value="CAPRIN-2"/>
    <property type="match status" value="1"/>
</dbReference>
<evidence type="ECO:0000256" key="3">
    <source>
        <dbReference type="ARBA" id="ARBA00022490"/>
    </source>
</evidence>
<proteinExistence type="inferred from homology"/>
<dbReference type="PROSITE" id="PS50871">
    <property type="entry name" value="C1Q"/>
    <property type="match status" value="1"/>
</dbReference>
<feature type="region of interest" description="Disordered" evidence="8">
    <location>
        <begin position="611"/>
        <end position="648"/>
    </location>
</feature>
<feature type="region of interest" description="Disordered" evidence="8">
    <location>
        <begin position="451"/>
        <end position="541"/>
    </location>
</feature>
<dbReference type="GO" id="GO:0090263">
    <property type="term" value="P:positive regulation of canonical Wnt signaling pathway"/>
    <property type="evidence" value="ECO:0007669"/>
    <property type="project" value="TreeGrafter"/>
</dbReference>
<dbReference type="Gene3D" id="2.60.120.40">
    <property type="match status" value="1"/>
</dbReference>
<protein>
    <submittedName>
        <fullName evidence="10">Caprin-2</fullName>
    </submittedName>
</protein>
<feature type="region of interest" description="Disordered" evidence="8">
    <location>
        <begin position="276"/>
        <end position="298"/>
    </location>
</feature>
<feature type="region of interest" description="Disordered" evidence="8">
    <location>
        <begin position="667"/>
        <end position="689"/>
    </location>
</feature>
<dbReference type="Proteomes" id="UP001059041">
    <property type="component" value="Linkage Group LG24"/>
</dbReference>
<feature type="compositionally biased region" description="Polar residues" evidence="8">
    <location>
        <begin position="630"/>
        <end position="646"/>
    </location>
</feature>
<evidence type="ECO:0000256" key="5">
    <source>
        <dbReference type="ARBA" id="ARBA00022884"/>
    </source>
</evidence>
<feature type="compositionally biased region" description="Polar residues" evidence="8">
    <location>
        <begin position="513"/>
        <end position="523"/>
    </location>
</feature>
<dbReference type="GO" id="GO:0030154">
    <property type="term" value="P:cell differentiation"/>
    <property type="evidence" value="ECO:0007669"/>
    <property type="project" value="UniProtKB-KW"/>
</dbReference>
<evidence type="ECO:0000256" key="4">
    <source>
        <dbReference type="ARBA" id="ARBA00022782"/>
    </source>
</evidence>
<dbReference type="SMART" id="SM00110">
    <property type="entry name" value="C1Q"/>
    <property type="match status" value="1"/>
</dbReference>
<reference evidence="10" key="1">
    <citation type="submission" date="2021-02" db="EMBL/GenBank/DDBJ databases">
        <title>Comparative genomics reveals that relaxation of natural selection precedes convergent phenotypic evolution of cavefish.</title>
        <authorList>
            <person name="Peng Z."/>
        </authorList>
    </citation>
    <scope>NUCLEOTIDE SEQUENCE</scope>
    <source>
        <tissue evidence="10">Muscle</tissue>
    </source>
</reference>
<feature type="domain" description="C1q" evidence="9">
    <location>
        <begin position="819"/>
        <end position="953"/>
    </location>
</feature>
<feature type="compositionally biased region" description="Polar residues" evidence="8">
    <location>
        <begin position="483"/>
        <end position="496"/>
    </location>
</feature>
<keyword evidence="11" id="KW-1185">Reference proteome</keyword>
<keyword evidence="3" id="KW-0963">Cytoplasm</keyword>
<dbReference type="EMBL" id="JAFHDT010000024">
    <property type="protein sequence ID" value="KAI7791626.1"/>
    <property type="molecule type" value="Genomic_DNA"/>
</dbReference>
<dbReference type="GO" id="GO:0005102">
    <property type="term" value="F:signaling receptor binding"/>
    <property type="evidence" value="ECO:0007669"/>
    <property type="project" value="TreeGrafter"/>
</dbReference>
<keyword evidence="4" id="KW-0221">Differentiation</keyword>
<name>A0A9W7W8Y9_TRIRA</name>
<feature type="compositionally biased region" description="Basic and acidic residues" evidence="8">
    <location>
        <begin position="276"/>
        <end position="287"/>
    </location>
</feature>
<feature type="coiled-coil region" evidence="7">
    <location>
        <begin position="83"/>
        <end position="151"/>
    </location>
</feature>
<dbReference type="GO" id="GO:0003723">
    <property type="term" value="F:RNA binding"/>
    <property type="evidence" value="ECO:0007669"/>
    <property type="project" value="UniProtKB-KW"/>
</dbReference>
<evidence type="ECO:0000313" key="10">
    <source>
        <dbReference type="EMBL" id="KAI7791626.1"/>
    </source>
</evidence>
<keyword evidence="6" id="KW-0652">Protein synthesis inhibitor</keyword>
<feature type="compositionally biased region" description="Low complexity" evidence="8">
    <location>
        <begin position="766"/>
        <end position="777"/>
    </location>
</feature>
<keyword evidence="7" id="KW-0175">Coiled coil</keyword>
<dbReference type="Pfam" id="PF00386">
    <property type="entry name" value="C1q"/>
    <property type="match status" value="1"/>
</dbReference>
<dbReference type="InterPro" id="IPR028816">
    <property type="entry name" value="Caprin"/>
</dbReference>
<feature type="compositionally biased region" description="Polar residues" evidence="8">
    <location>
        <begin position="748"/>
        <end position="765"/>
    </location>
</feature>
<dbReference type="InterPro" id="IPR001073">
    <property type="entry name" value="C1q_dom"/>
</dbReference>
<evidence type="ECO:0000313" key="11">
    <source>
        <dbReference type="Proteomes" id="UP001059041"/>
    </source>
</evidence>